<feature type="transmembrane region" description="Helical" evidence="2">
    <location>
        <begin position="20"/>
        <end position="40"/>
    </location>
</feature>
<dbReference type="RefSeq" id="WP_190190981.1">
    <property type="nucleotide sequence ID" value="NZ_BMVU01000013.1"/>
</dbReference>
<dbReference type="EMBL" id="BMVU01000013">
    <property type="protein sequence ID" value="GGX75964.1"/>
    <property type="molecule type" value="Genomic_DNA"/>
</dbReference>
<comment type="caution">
    <text evidence="3">The sequence shown here is derived from an EMBL/GenBank/DDBJ whole genome shotgun (WGS) entry which is preliminary data.</text>
</comment>
<keyword evidence="2" id="KW-1133">Transmembrane helix</keyword>
<keyword evidence="2" id="KW-0472">Membrane</keyword>
<evidence type="ECO:0000256" key="2">
    <source>
        <dbReference type="SAM" id="Phobius"/>
    </source>
</evidence>
<dbReference type="InterPro" id="IPR045513">
    <property type="entry name" value="DUF6479"/>
</dbReference>
<dbReference type="Proteomes" id="UP000619244">
    <property type="component" value="Unassembled WGS sequence"/>
</dbReference>
<reference evidence="3" key="2">
    <citation type="submission" date="2020-09" db="EMBL/GenBank/DDBJ databases">
        <authorList>
            <person name="Sun Q."/>
            <person name="Ohkuma M."/>
        </authorList>
    </citation>
    <scope>NUCLEOTIDE SEQUENCE</scope>
    <source>
        <strain evidence="3">JCM 4790</strain>
    </source>
</reference>
<keyword evidence="4" id="KW-1185">Reference proteome</keyword>
<feature type="region of interest" description="Disordered" evidence="1">
    <location>
        <begin position="45"/>
        <end position="121"/>
    </location>
</feature>
<keyword evidence="2" id="KW-0812">Transmembrane</keyword>
<name>A0A918NKR0_9ACTN</name>
<feature type="compositionally biased region" description="Gly residues" evidence="1">
    <location>
        <begin position="108"/>
        <end position="121"/>
    </location>
</feature>
<organism evidence="3 4">
    <name type="scientific">Streptomyces minutiscleroticus</name>
    <dbReference type="NCBI Taxonomy" id="68238"/>
    <lineage>
        <taxon>Bacteria</taxon>
        <taxon>Bacillati</taxon>
        <taxon>Actinomycetota</taxon>
        <taxon>Actinomycetes</taxon>
        <taxon>Kitasatosporales</taxon>
        <taxon>Streptomycetaceae</taxon>
        <taxon>Streptomyces</taxon>
    </lineage>
</organism>
<feature type="compositionally biased region" description="Basic and acidic residues" evidence="1">
    <location>
        <begin position="45"/>
        <end position="84"/>
    </location>
</feature>
<evidence type="ECO:0000313" key="3">
    <source>
        <dbReference type="EMBL" id="GGX75964.1"/>
    </source>
</evidence>
<evidence type="ECO:0000256" key="1">
    <source>
        <dbReference type="SAM" id="MobiDB-lite"/>
    </source>
</evidence>
<dbReference type="Pfam" id="PF20087">
    <property type="entry name" value="DUF6479"/>
    <property type="match status" value="1"/>
</dbReference>
<gene>
    <name evidence="3" type="ORF">GCM10010358_32920</name>
</gene>
<protein>
    <recommendedName>
        <fullName evidence="5">Secreted protein</fullName>
    </recommendedName>
</protein>
<reference evidence="3" key="1">
    <citation type="journal article" date="2014" name="Int. J. Syst. Evol. Microbiol.">
        <title>Complete genome sequence of Corynebacterium casei LMG S-19264T (=DSM 44701T), isolated from a smear-ripened cheese.</title>
        <authorList>
            <consortium name="US DOE Joint Genome Institute (JGI-PGF)"/>
            <person name="Walter F."/>
            <person name="Albersmeier A."/>
            <person name="Kalinowski J."/>
            <person name="Ruckert C."/>
        </authorList>
    </citation>
    <scope>NUCLEOTIDE SEQUENCE</scope>
    <source>
        <strain evidence="3">JCM 4790</strain>
    </source>
</reference>
<proteinExistence type="predicted"/>
<evidence type="ECO:0008006" key="5">
    <source>
        <dbReference type="Google" id="ProtNLM"/>
    </source>
</evidence>
<evidence type="ECO:0000313" key="4">
    <source>
        <dbReference type="Proteomes" id="UP000619244"/>
    </source>
</evidence>
<accession>A0A918NKR0</accession>
<sequence length="121" mass="12884">MNLTAAPLALSSDVPFGGLAPFLVGVVVAAVLITAVWWGWRIRSREPAPPRPEDQPRLPESGPVRETRERREPSEMPHGGDRLTPHRMHGGRPGPRPAADQNPPTWDGGSGGFGSGGPGRT</sequence>
<dbReference type="AlphaFoldDB" id="A0A918NKR0"/>